<organism evidence="1">
    <name type="scientific">Escherichia coli</name>
    <dbReference type="NCBI Taxonomy" id="562"/>
    <lineage>
        <taxon>Bacteria</taxon>
        <taxon>Pseudomonadati</taxon>
        <taxon>Pseudomonadota</taxon>
        <taxon>Gammaproteobacteria</taxon>
        <taxon>Enterobacterales</taxon>
        <taxon>Enterobacteriaceae</taxon>
        <taxon>Escherichia</taxon>
    </lineage>
</organism>
<keyword evidence="1" id="KW-0614">Plasmid</keyword>
<protein>
    <submittedName>
        <fullName evidence="1">Uncharacterized protein</fullName>
    </submittedName>
</protein>
<proteinExistence type="predicted"/>
<dbReference type="EMBL" id="KY471307">
    <property type="protein sequence ID" value="ARX60794.1"/>
    <property type="molecule type" value="Genomic_DNA"/>
</dbReference>
<evidence type="ECO:0000313" key="1">
    <source>
        <dbReference type="EMBL" id="ARX60794.1"/>
    </source>
</evidence>
<dbReference type="AlphaFoldDB" id="A0A1Z1UZD4"/>
<sequence length="49" mass="5677">MRYSEHSERRLAVLKCNIRIITKKTNTLTAKSNKPFTIKSVLSTPRNET</sequence>
<name>A0A1Z1UZD4_ECOLX</name>
<geneLocation type="plasmid" evidence="1">
    <name>pMCR-GN775</name>
</geneLocation>
<accession>A0A1Z1UZD4</accession>
<reference evidence="1" key="1">
    <citation type="submission" date="2017-01" db="EMBL/GenBank/DDBJ databases">
        <title>Molecular characteristics of mcr-1-carrying plasmids and new mcr-1 variant recovered from polyclonal clinical Escherichia coli from Argentina and Canada.</title>
        <authorList>
            <person name="Tijet N."/>
            <person name="Melano R.G."/>
        </authorList>
    </citation>
    <scope>NUCLEOTIDE SEQUENCE</scope>
    <source>
        <strain evidence="1">GN775</strain>
        <plasmid evidence="1">pMCR-GN775</plasmid>
    </source>
</reference>